<proteinExistence type="predicted"/>
<dbReference type="Pfam" id="PF00903">
    <property type="entry name" value="Glyoxalase"/>
    <property type="match status" value="2"/>
</dbReference>
<dbReference type="InterPro" id="IPR029068">
    <property type="entry name" value="Glyas_Bleomycin-R_OHBP_Dase"/>
</dbReference>
<feature type="domain" description="VOC" evidence="2">
    <location>
        <begin position="170"/>
        <end position="286"/>
    </location>
</feature>
<dbReference type="PANTHER" id="PTHR43279">
    <property type="entry name" value="CATECHOL-2,3-DIOXYGENASE"/>
    <property type="match status" value="1"/>
</dbReference>
<protein>
    <submittedName>
        <fullName evidence="3">VOC family protein</fullName>
    </submittedName>
</protein>
<dbReference type="PANTHER" id="PTHR43279:SF1">
    <property type="entry name" value="CATECHOL-2,3-DIOXYGENASE"/>
    <property type="match status" value="1"/>
</dbReference>
<dbReference type="PROSITE" id="PS00934">
    <property type="entry name" value="GLYOXALASE_I_1"/>
    <property type="match status" value="1"/>
</dbReference>
<dbReference type="Gene3D" id="3.10.180.10">
    <property type="entry name" value="2,3-Dihydroxybiphenyl 1,2-Dioxygenase, domain 1"/>
    <property type="match status" value="2"/>
</dbReference>
<feature type="domain" description="VOC" evidence="2">
    <location>
        <begin position="10"/>
        <end position="127"/>
    </location>
</feature>
<dbReference type="SUPFAM" id="SSF54593">
    <property type="entry name" value="Glyoxalase/Bleomycin resistance protein/Dihydroxybiphenyl dioxygenase"/>
    <property type="match status" value="2"/>
</dbReference>
<dbReference type="Proteomes" id="UP001589818">
    <property type="component" value="Unassembled WGS sequence"/>
</dbReference>
<evidence type="ECO:0000313" key="3">
    <source>
        <dbReference type="EMBL" id="MFC0392332.1"/>
    </source>
</evidence>
<dbReference type="EMBL" id="JBHLVF010000017">
    <property type="protein sequence ID" value="MFC0392332.1"/>
    <property type="molecule type" value="Genomic_DNA"/>
</dbReference>
<name>A0ABV6J9W7_9BACL</name>
<dbReference type="InterPro" id="IPR018146">
    <property type="entry name" value="Glyoxalase_1_CS"/>
</dbReference>
<keyword evidence="4" id="KW-1185">Reference proteome</keyword>
<sequence>MSHQLHPDIELGELKLKISNLERSLQFYQDVVGFQIKSKQAGRAVLTADGEHPLLILEEIPDAVIVPKRTMSGLYHFAILLPTRRDLGIALRRLIDSGIHIGQADHLVSEALYISDPDQNGIEIYRDRPRESWQRDANGNYKMTTDPIDWDGLLDESKDSSAERLPSGTTIGHVHFHVGDLQKAKAFYCDLLGFDIAADLMRHMGALFISAGGYHHHIGLNVWAGANAPAAPANGTGLAYYTIVVPTRAELETIVERFRKADVPVREQGQAWFVIDPSGIEVRFIL</sequence>
<dbReference type="PROSITE" id="PS51819">
    <property type="entry name" value="VOC"/>
    <property type="match status" value="2"/>
</dbReference>
<keyword evidence="1" id="KW-0479">Metal-binding</keyword>
<dbReference type="InterPro" id="IPR004360">
    <property type="entry name" value="Glyas_Fos-R_dOase_dom"/>
</dbReference>
<evidence type="ECO:0000259" key="2">
    <source>
        <dbReference type="PROSITE" id="PS51819"/>
    </source>
</evidence>
<gene>
    <name evidence="3" type="ORF">ACFFJ8_13245</name>
</gene>
<accession>A0ABV6J9W7</accession>
<dbReference type="InterPro" id="IPR037523">
    <property type="entry name" value="VOC_core"/>
</dbReference>
<evidence type="ECO:0000256" key="1">
    <source>
        <dbReference type="ARBA" id="ARBA00022723"/>
    </source>
</evidence>
<dbReference type="RefSeq" id="WP_204819436.1">
    <property type="nucleotide sequence ID" value="NZ_JANHOF010000003.1"/>
</dbReference>
<comment type="caution">
    <text evidence="3">The sequence shown here is derived from an EMBL/GenBank/DDBJ whole genome shotgun (WGS) entry which is preliminary data.</text>
</comment>
<organism evidence="3 4">
    <name type="scientific">Paenibacillus mendelii</name>
    <dbReference type="NCBI Taxonomy" id="206163"/>
    <lineage>
        <taxon>Bacteria</taxon>
        <taxon>Bacillati</taxon>
        <taxon>Bacillota</taxon>
        <taxon>Bacilli</taxon>
        <taxon>Bacillales</taxon>
        <taxon>Paenibacillaceae</taxon>
        <taxon>Paenibacillus</taxon>
    </lineage>
</organism>
<evidence type="ECO:0000313" key="4">
    <source>
        <dbReference type="Proteomes" id="UP001589818"/>
    </source>
</evidence>
<dbReference type="CDD" id="cd07255">
    <property type="entry name" value="VOC_BsCatE_like_N"/>
    <property type="match status" value="1"/>
</dbReference>
<reference evidence="3 4" key="1">
    <citation type="submission" date="2024-09" db="EMBL/GenBank/DDBJ databases">
        <authorList>
            <person name="Sun Q."/>
            <person name="Mori K."/>
        </authorList>
    </citation>
    <scope>NUCLEOTIDE SEQUENCE [LARGE SCALE GENOMIC DNA]</scope>
    <source>
        <strain evidence="3 4">CCM 4839</strain>
    </source>
</reference>
<dbReference type="CDD" id="cd16359">
    <property type="entry name" value="VOC_BsCatE_like_C"/>
    <property type="match status" value="1"/>
</dbReference>